<dbReference type="Proteomes" id="UP000808349">
    <property type="component" value="Unassembled WGS sequence"/>
</dbReference>
<name>A0A9D7SBI0_9BACT</name>
<accession>A0A9D7SBI0</accession>
<dbReference type="EMBL" id="JADKFW010000011">
    <property type="protein sequence ID" value="MBK9718610.1"/>
    <property type="molecule type" value="Genomic_DNA"/>
</dbReference>
<sequence>MAHSSKRILRSYFDSDGKVTTHAASRRGRGAIYPPAKRWKITVVVSRPPRMIWFS</sequence>
<protein>
    <submittedName>
        <fullName evidence="1">Uncharacterized protein</fullName>
    </submittedName>
</protein>
<gene>
    <name evidence="1" type="ORF">IPO85_14075</name>
</gene>
<reference evidence="1 2" key="1">
    <citation type="submission" date="2020-10" db="EMBL/GenBank/DDBJ databases">
        <title>Connecting structure to function with the recovery of over 1000 high-quality activated sludge metagenome-assembled genomes encoding full-length rRNA genes using long-read sequencing.</title>
        <authorList>
            <person name="Singleton C.M."/>
            <person name="Petriglieri F."/>
            <person name="Kristensen J.M."/>
            <person name="Kirkegaard R.H."/>
            <person name="Michaelsen T.Y."/>
            <person name="Andersen M.H."/>
            <person name="Karst S.M."/>
            <person name="Dueholm M.S."/>
            <person name="Nielsen P.H."/>
            <person name="Albertsen M."/>
        </authorList>
    </citation>
    <scope>NUCLEOTIDE SEQUENCE [LARGE SCALE GENOMIC DNA]</scope>
    <source>
        <strain evidence="1">Ribe_18-Q3-R11-54_BAT3C.373</strain>
    </source>
</reference>
<dbReference type="AlphaFoldDB" id="A0A9D7SBI0"/>
<evidence type="ECO:0000313" key="2">
    <source>
        <dbReference type="Proteomes" id="UP000808349"/>
    </source>
</evidence>
<evidence type="ECO:0000313" key="1">
    <source>
        <dbReference type="EMBL" id="MBK9718610.1"/>
    </source>
</evidence>
<organism evidence="1 2">
    <name type="scientific">Candidatus Defluviibacterium haderslevense</name>
    <dbReference type="NCBI Taxonomy" id="2981993"/>
    <lineage>
        <taxon>Bacteria</taxon>
        <taxon>Pseudomonadati</taxon>
        <taxon>Bacteroidota</taxon>
        <taxon>Saprospiria</taxon>
        <taxon>Saprospirales</taxon>
        <taxon>Saprospiraceae</taxon>
        <taxon>Candidatus Defluviibacterium</taxon>
    </lineage>
</organism>
<comment type="caution">
    <text evidence="1">The sequence shown here is derived from an EMBL/GenBank/DDBJ whole genome shotgun (WGS) entry which is preliminary data.</text>
</comment>
<proteinExistence type="predicted"/>